<dbReference type="GO" id="GO:0043168">
    <property type="term" value="F:anion binding"/>
    <property type="evidence" value="ECO:0007669"/>
    <property type="project" value="UniProtKB-ARBA"/>
</dbReference>
<dbReference type="GO" id="GO:0051262">
    <property type="term" value="P:protein tetramerization"/>
    <property type="evidence" value="ECO:0007669"/>
    <property type="project" value="UniProtKB-ARBA"/>
</dbReference>
<evidence type="ECO:0000256" key="1">
    <source>
        <dbReference type="ARBA" id="ARBA00022723"/>
    </source>
</evidence>
<gene>
    <name evidence="6" type="ORF">TBCH5v1_2664</name>
</gene>
<dbReference type="EMBL" id="CP013050">
    <property type="protein sequence ID" value="ALM76552.1"/>
    <property type="molecule type" value="Genomic_DNA"/>
</dbReference>
<dbReference type="PANTHER" id="PTHR43401">
    <property type="entry name" value="L-THREONINE 3-DEHYDROGENASE"/>
    <property type="match status" value="1"/>
</dbReference>
<dbReference type="GeneID" id="26137868"/>
<keyword evidence="1 4" id="KW-0479">Metal-binding</keyword>
<dbReference type="Gene3D" id="3.90.180.10">
    <property type="entry name" value="Medium-chain alcohol dehydrogenases, catalytic domain"/>
    <property type="match status" value="1"/>
</dbReference>
<dbReference type="Pfam" id="PF08240">
    <property type="entry name" value="ADH_N"/>
    <property type="match status" value="1"/>
</dbReference>
<dbReference type="InterPro" id="IPR013149">
    <property type="entry name" value="ADH-like_C"/>
</dbReference>
<dbReference type="AlphaFoldDB" id="A0A0S1XFQ5"/>
<proteinExistence type="inferred from homology"/>
<accession>A0A0S1XFQ5</accession>
<dbReference type="InterPro" id="IPR013154">
    <property type="entry name" value="ADH-like_N"/>
</dbReference>
<reference evidence="6 7" key="1">
    <citation type="journal article" date="2016" name="Genome Announc.">
        <title>Complete genome sequence of the hyperthermophilic and piezophilic archaeon Thermococcus barophilus Ch5, capable of growth at the expense of hydrogenogenesis from carbon monoxide and formate.</title>
        <authorList>
            <person name="Oger P."/>
            <person name="Sokolova T.G."/>
            <person name="Kozhevnikova D.A."/>
            <person name="Taranov E.A."/>
            <person name="Vannier P."/>
            <person name="Lee H.S."/>
            <person name="Kwon K.K."/>
            <person name="Kang S.G."/>
            <person name="Lee J.H."/>
            <person name="Bonch-Osmolovskaya E.A."/>
            <person name="Lebedinsky A.V."/>
        </authorList>
    </citation>
    <scope>NUCLEOTIDE SEQUENCE [LARGE SCALE GENOMIC DNA]</scope>
    <source>
        <strain evidence="7">Ch5</strain>
    </source>
</reference>
<dbReference type="CDD" id="cd08265">
    <property type="entry name" value="Zn_ADH3"/>
    <property type="match status" value="1"/>
</dbReference>
<dbReference type="GO" id="GO:0008743">
    <property type="term" value="F:L-threonine 3-dehydrogenase activity"/>
    <property type="evidence" value="ECO:0007669"/>
    <property type="project" value="UniProtKB-EC"/>
</dbReference>
<sequence>MNDMLAAVLYAKWDPKPEYKPTPKDIEGKLTYLGGLVWRYPELRVERRPIPKIKEDEVLIKVKACGICGSDIHMYESDKDGYILYPGLTAFPCVLGHEFSGEIVKVGEKAYNQWGEKFEVGTPVTAEEMVWCGYCRHCRDGYPNHCINLQEIGFSRDGAFAEYIAVPARVVWEITEIVERYGEKKGYEAGALVEPTSVAYNGIFERGGGFRPGAYVVVFGAGPIGLAGIALSKAAGAAKVIAVEIAEARQKLAKEMGADVVIDPTKIDSVSGKILEVTHGEGADMYVEAAGAFPKTWPAIEETIWNGEKVNAKVVAIGRAVTHVPLQFEVLQVRRAQVFGAQGHSGHGIFPSVINLMASGKIDMTKIVTHRFKLEDAAEALKFASKQKSNIGKVLIKP</sequence>
<dbReference type="InterPro" id="IPR002328">
    <property type="entry name" value="ADH_Zn_CS"/>
</dbReference>
<evidence type="ECO:0000256" key="2">
    <source>
        <dbReference type="ARBA" id="ARBA00022833"/>
    </source>
</evidence>
<evidence type="ECO:0000256" key="4">
    <source>
        <dbReference type="RuleBase" id="RU361277"/>
    </source>
</evidence>
<dbReference type="NCBIfam" id="NF041097">
    <property type="entry name" value="keto_inos_dh_IolM"/>
    <property type="match status" value="1"/>
</dbReference>
<dbReference type="PATRIC" id="fig|55802.8.peg.2650"/>
<dbReference type="Gene3D" id="3.40.50.720">
    <property type="entry name" value="NAD(P)-binding Rossmann-like Domain"/>
    <property type="match status" value="1"/>
</dbReference>
<dbReference type="InterPro" id="IPR020843">
    <property type="entry name" value="ER"/>
</dbReference>
<dbReference type="InterPro" id="IPR053539">
    <property type="entry name" value="Scyllo-inosose_DH"/>
</dbReference>
<dbReference type="PROSITE" id="PS00059">
    <property type="entry name" value="ADH_ZINC"/>
    <property type="match status" value="1"/>
</dbReference>
<dbReference type="SUPFAM" id="SSF50129">
    <property type="entry name" value="GroES-like"/>
    <property type="match status" value="1"/>
</dbReference>
<organism evidence="6 7">
    <name type="scientific">Thermococcus barophilus</name>
    <dbReference type="NCBI Taxonomy" id="55802"/>
    <lineage>
        <taxon>Archaea</taxon>
        <taxon>Methanobacteriati</taxon>
        <taxon>Methanobacteriota</taxon>
        <taxon>Thermococci</taxon>
        <taxon>Thermococcales</taxon>
        <taxon>Thermococcaceae</taxon>
        <taxon>Thermococcus</taxon>
    </lineage>
</organism>
<name>A0A0S1XFQ5_THEBA</name>
<protein>
    <submittedName>
        <fullName evidence="6">L-threonine 3-dehydrogenase</fullName>
        <ecNumber evidence="6">1.1.1.103</ecNumber>
    </submittedName>
</protein>
<dbReference type="GO" id="GO:0030554">
    <property type="term" value="F:adenyl nucleotide binding"/>
    <property type="evidence" value="ECO:0007669"/>
    <property type="project" value="UniProtKB-ARBA"/>
</dbReference>
<dbReference type="PANTHER" id="PTHR43401:SF2">
    <property type="entry name" value="L-THREONINE 3-DEHYDROGENASE"/>
    <property type="match status" value="1"/>
</dbReference>
<evidence type="ECO:0000259" key="5">
    <source>
        <dbReference type="SMART" id="SM00829"/>
    </source>
</evidence>
<comment type="similarity">
    <text evidence="4">Belongs to the zinc-containing alcohol dehydrogenase family.</text>
</comment>
<dbReference type="InterPro" id="IPR036291">
    <property type="entry name" value="NAD(P)-bd_dom_sf"/>
</dbReference>
<evidence type="ECO:0000313" key="7">
    <source>
        <dbReference type="Proteomes" id="UP000066042"/>
    </source>
</evidence>
<dbReference type="GO" id="GO:0044281">
    <property type="term" value="P:small molecule metabolic process"/>
    <property type="evidence" value="ECO:0007669"/>
    <property type="project" value="UniProtKB-ARBA"/>
</dbReference>
<keyword evidence="3 6" id="KW-0560">Oxidoreductase</keyword>
<feature type="domain" description="Enoyl reductase (ER)" evidence="5">
    <location>
        <begin position="31"/>
        <end position="396"/>
    </location>
</feature>
<dbReference type="STRING" id="55802.TBCH5v1_2664"/>
<dbReference type="InterPro" id="IPR050129">
    <property type="entry name" value="Zn_alcohol_dh"/>
</dbReference>
<dbReference type="GO" id="GO:0008270">
    <property type="term" value="F:zinc ion binding"/>
    <property type="evidence" value="ECO:0007669"/>
    <property type="project" value="InterPro"/>
</dbReference>
<evidence type="ECO:0000256" key="3">
    <source>
        <dbReference type="ARBA" id="ARBA00023002"/>
    </source>
</evidence>
<dbReference type="SUPFAM" id="SSF51735">
    <property type="entry name" value="NAD(P)-binding Rossmann-fold domains"/>
    <property type="match status" value="1"/>
</dbReference>
<evidence type="ECO:0000313" key="6">
    <source>
        <dbReference type="EMBL" id="ALM76552.1"/>
    </source>
</evidence>
<dbReference type="SMART" id="SM00829">
    <property type="entry name" value="PKS_ER"/>
    <property type="match status" value="1"/>
</dbReference>
<dbReference type="EC" id="1.1.1.103" evidence="6"/>
<dbReference type="Pfam" id="PF00107">
    <property type="entry name" value="ADH_zinc_N"/>
    <property type="match status" value="1"/>
</dbReference>
<dbReference type="Proteomes" id="UP000066042">
    <property type="component" value="Chromosome"/>
</dbReference>
<keyword evidence="2 4" id="KW-0862">Zinc</keyword>
<comment type="cofactor">
    <cofactor evidence="4">
        <name>Zn(2+)</name>
        <dbReference type="ChEBI" id="CHEBI:29105"/>
    </cofactor>
</comment>
<dbReference type="InterPro" id="IPR011032">
    <property type="entry name" value="GroES-like_sf"/>
</dbReference>
<dbReference type="RefSeq" id="WP_145973232.1">
    <property type="nucleotide sequence ID" value="NZ_CP013050.1"/>
</dbReference>